<proteinExistence type="predicted"/>
<dbReference type="SUPFAM" id="SSF51338">
    <property type="entry name" value="Composite domain of metallo-dependent hydrolases"/>
    <property type="match status" value="1"/>
</dbReference>
<dbReference type="EMBL" id="SZPZ01000003">
    <property type="protein sequence ID" value="TKK77702.1"/>
    <property type="molecule type" value="Genomic_DNA"/>
</dbReference>
<dbReference type="SUPFAM" id="SSF51556">
    <property type="entry name" value="Metallo-dependent hydrolases"/>
    <property type="match status" value="1"/>
</dbReference>
<dbReference type="Gene3D" id="3.20.20.140">
    <property type="entry name" value="Metal-dependent hydrolases"/>
    <property type="match status" value="1"/>
</dbReference>
<dbReference type="OrthoDB" id="3173428at2"/>
<evidence type="ECO:0000259" key="2">
    <source>
        <dbReference type="Pfam" id="PF07969"/>
    </source>
</evidence>
<dbReference type="RefSeq" id="WP_137255873.1">
    <property type="nucleotide sequence ID" value="NZ_JBHSPQ010000002.1"/>
</dbReference>
<organism evidence="3 4">
    <name type="scientific">Kribbella jiaozuonensis</name>
    <dbReference type="NCBI Taxonomy" id="2575441"/>
    <lineage>
        <taxon>Bacteria</taxon>
        <taxon>Bacillati</taxon>
        <taxon>Actinomycetota</taxon>
        <taxon>Actinomycetes</taxon>
        <taxon>Propionibacteriales</taxon>
        <taxon>Kribbellaceae</taxon>
        <taxon>Kribbella</taxon>
    </lineage>
</organism>
<evidence type="ECO:0000256" key="1">
    <source>
        <dbReference type="SAM" id="MobiDB-lite"/>
    </source>
</evidence>
<sequence length="561" mass="59442">MTVYLNANVVTVDGDFSIAEAFAVSDGRFLAVGTNEEVARLDGPVVDLGGRTVLPGFIDAHAHTVHLALDGLADPNLAGLTSVAAITERIGAVAADAEPGAWIVTSSIGEPPDYFGLPEGLAEGRWPTRADLDAVAPANPVHIPTPPFWTHPAILNTRALELLGVTRDTPDQTGIRIERDESGEPTGVIHGLIFYNARNPLVQRLFSLLPATSREDRRDAIAAALERNLANGLTTIYEGHGNNPSVLDASDRPACRVVGTYEVPIGRVNVADWLTTVGDAAGEGTGDDHLRIRGVTVSLDAPMHFGGAMMSEPFLDPHGELGNGSSVLSTAELAELARLAVRNDLRLNVLATGDAACEIAVSALEAVHRETPLTSRAWVVQHFHHVTQEQIARLAAMGVVAQVCAGVDYGRGETYVNRLPGDQWEHVTPVRWWLDAGVPTALASDGAHPPLFHLWAALTRTDGRSGRSLLTPAKTISRADAIRGWTADAAIVLGVGDRLGSIEPGKLADFVVLDRDILTCPVEEIRDAVALRTVLAGRDPDAHGVESSVGPGVVRDESQVG</sequence>
<keyword evidence="3" id="KW-0378">Hydrolase</keyword>
<protein>
    <submittedName>
        <fullName evidence="3">Amidohydrolase</fullName>
    </submittedName>
</protein>
<keyword evidence="4" id="KW-1185">Reference proteome</keyword>
<reference evidence="3 4" key="1">
    <citation type="submission" date="2019-04" db="EMBL/GenBank/DDBJ databases">
        <title>Kribbella sp. NEAU-THZ 27 nov., a novel actinomycete isolated from soil.</title>
        <authorList>
            <person name="Duan L."/>
        </authorList>
    </citation>
    <scope>NUCLEOTIDE SEQUENCE [LARGE SCALE GENOMIC DNA]</scope>
    <source>
        <strain evidence="4">NEAU-THZ27</strain>
    </source>
</reference>
<feature type="region of interest" description="Disordered" evidence="1">
    <location>
        <begin position="541"/>
        <end position="561"/>
    </location>
</feature>
<dbReference type="InterPro" id="IPR033932">
    <property type="entry name" value="YtcJ-like"/>
</dbReference>
<dbReference type="AlphaFoldDB" id="A0A4U3LPU7"/>
<dbReference type="Proteomes" id="UP000305836">
    <property type="component" value="Unassembled WGS sequence"/>
</dbReference>
<dbReference type="Gene3D" id="3.10.310.70">
    <property type="match status" value="1"/>
</dbReference>
<gene>
    <name evidence="3" type="ORF">FDA38_21385</name>
</gene>
<name>A0A4U3LPU7_9ACTN</name>
<feature type="domain" description="Amidohydrolase 3" evidence="2">
    <location>
        <begin position="45"/>
        <end position="538"/>
    </location>
</feature>
<dbReference type="Gene3D" id="2.30.40.10">
    <property type="entry name" value="Urease, subunit C, domain 1"/>
    <property type="match status" value="1"/>
</dbReference>
<evidence type="ECO:0000313" key="3">
    <source>
        <dbReference type="EMBL" id="TKK77702.1"/>
    </source>
</evidence>
<dbReference type="InterPro" id="IPR011059">
    <property type="entry name" value="Metal-dep_hydrolase_composite"/>
</dbReference>
<accession>A0A4U3LPU7</accession>
<comment type="caution">
    <text evidence="3">The sequence shown here is derived from an EMBL/GenBank/DDBJ whole genome shotgun (WGS) entry which is preliminary data.</text>
</comment>
<evidence type="ECO:0000313" key="4">
    <source>
        <dbReference type="Proteomes" id="UP000305836"/>
    </source>
</evidence>
<dbReference type="PANTHER" id="PTHR22642:SF2">
    <property type="entry name" value="PROTEIN LONG AFTER FAR-RED 3"/>
    <property type="match status" value="1"/>
</dbReference>
<dbReference type="InterPro" id="IPR032466">
    <property type="entry name" value="Metal_Hydrolase"/>
</dbReference>
<dbReference type="PANTHER" id="PTHR22642">
    <property type="entry name" value="IMIDAZOLONEPROPIONASE"/>
    <property type="match status" value="1"/>
</dbReference>
<dbReference type="CDD" id="cd01300">
    <property type="entry name" value="YtcJ_like"/>
    <property type="match status" value="1"/>
</dbReference>
<dbReference type="GO" id="GO:0016810">
    <property type="term" value="F:hydrolase activity, acting on carbon-nitrogen (but not peptide) bonds"/>
    <property type="evidence" value="ECO:0007669"/>
    <property type="project" value="InterPro"/>
</dbReference>
<dbReference type="InterPro" id="IPR013108">
    <property type="entry name" value="Amidohydro_3"/>
</dbReference>
<dbReference type="Pfam" id="PF07969">
    <property type="entry name" value="Amidohydro_3"/>
    <property type="match status" value="1"/>
</dbReference>